<evidence type="ECO:0000313" key="3">
    <source>
        <dbReference type="EMBL" id="RFU71563.1"/>
    </source>
</evidence>
<feature type="domain" description="ATP-grasp" evidence="2">
    <location>
        <begin position="103"/>
        <end position="278"/>
    </location>
</feature>
<organism evidence="3 4">
    <name type="scientific">Peribacillus saganii</name>
    <dbReference type="NCBI Taxonomy" id="2303992"/>
    <lineage>
        <taxon>Bacteria</taxon>
        <taxon>Bacillati</taxon>
        <taxon>Bacillota</taxon>
        <taxon>Bacilli</taxon>
        <taxon>Bacillales</taxon>
        <taxon>Bacillaceae</taxon>
        <taxon>Peribacillus</taxon>
    </lineage>
</organism>
<keyword evidence="1" id="KW-0547">Nucleotide-binding</keyword>
<dbReference type="PROSITE" id="PS50975">
    <property type="entry name" value="ATP_GRASP"/>
    <property type="match status" value="1"/>
</dbReference>
<evidence type="ECO:0000256" key="1">
    <source>
        <dbReference type="PROSITE-ProRule" id="PRU00409"/>
    </source>
</evidence>
<dbReference type="GO" id="GO:0046872">
    <property type="term" value="F:metal ion binding"/>
    <property type="evidence" value="ECO:0007669"/>
    <property type="project" value="InterPro"/>
</dbReference>
<reference evidence="3 4" key="1">
    <citation type="submission" date="2018-08" db="EMBL/GenBank/DDBJ databases">
        <title>Bacillus chawlae sp. nov., Bacillus glennii sp. nov., and Bacillus saganii sp. nov. Isolated from the Vehicle Assembly Building at Kennedy Space Center where the Viking Spacecraft were Assembled.</title>
        <authorList>
            <person name="Seuylemezian A."/>
            <person name="Vaishampayan P."/>
        </authorList>
    </citation>
    <scope>NUCLEOTIDE SEQUENCE [LARGE SCALE GENOMIC DNA]</scope>
    <source>
        <strain evidence="3 4">V47-23a</strain>
    </source>
</reference>
<name>A0A372LTP4_9BACI</name>
<comment type="caution">
    <text evidence="3">The sequence shown here is derived from an EMBL/GenBank/DDBJ whole genome shotgun (WGS) entry which is preliminary data.</text>
</comment>
<protein>
    <submittedName>
        <fullName evidence="3">ATP-grasp domain-containing protein</fullName>
    </submittedName>
</protein>
<dbReference type="OrthoDB" id="4426445at2"/>
<dbReference type="AlphaFoldDB" id="A0A372LTP4"/>
<dbReference type="InterPro" id="IPR013651">
    <property type="entry name" value="ATP-grasp_RimK-type"/>
</dbReference>
<evidence type="ECO:0000313" key="4">
    <source>
        <dbReference type="Proteomes" id="UP000264541"/>
    </source>
</evidence>
<keyword evidence="1" id="KW-0067">ATP-binding</keyword>
<dbReference type="EMBL" id="QVTE01000001">
    <property type="protein sequence ID" value="RFU71563.1"/>
    <property type="molecule type" value="Genomic_DNA"/>
</dbReference>
<dbReference type="GO" id="GO:0018169">
    <property type="term" value="F:ribosomal S6-glutamic acid ligase activity"/>
    <property type="evidence" value="ECO:0007669"/>
    <property type="project" value="TreeGrafter"/>
</dbReference>
<dbReference type="PANTHER" id="PTHR21621:SF0">
    <property type="entry name" value="BETA-CITRYLGLUTAMATE SYNTHASE B-RELATED"/>
    <property type="match status" value="1"/>
</dbReference>
<dbReference type="Pfam" id="PF08443">
    <property type="entry name" value="RimK"/>
    <property type="match status" value="1"/>
</dbReference>
<gene>
    <name evidence="3" type="ORF">D0469_00170</name>
</gene>
<dbReference type="InterPro" id="IPR011761">
    <property type="entry name" value="ATP-grasp"/>
</dbReference>
<dbReference type="GO" id="GO:0009432">
    <property type="term" value="P:SOS response"/>
    <property type="evidence" value="ECO:0007669"/>
    <property type="project" value="TreeGrafter"/>
</dbReference>
<accession>A0A372LTP4</accession>
<dbReference type="GO" id="GO:0005524">
    <property type="term" value="F:ATP binding"/>
    <property type="evidence" value="ECO:0007669"/>
    <property type="project" value="UniProtKB-UniRule"/>
</dbReference>
<dbReference type="Proteomes" id="UP000264541">
    <property type="component" value="Unassembled WGS sequence"/>
</dbReference>
<sequence>MKTGWLIYNSIDAESNKAYIQWMLDEAKRADIKLEFLLRDRLTIGHLNLSLTVLYDGEPISYPDFAIVRTIDPLFTRQLEMIGIRTFNSSIVSEICNNKAKTHQFLSPLGIPMADTIFYHGEKLDQLAFPFPYPFIVKEVHGRGGKRVYMIKSEDDIRKIEHLRGTWLLQKPAVFGKDIRIFVIGQKIIAAVLRQSDIDFKSNYTLGGRAAIYKLSKSEIALAEKIIAAFDFGMVGIDFVFHEDGSLLLNEIEDVVGSRTLSALTDLNIVREYLTFIKKTI</sequence>
<dbReference type="PANTHER" id="PTHR21621">
    <property type="entry name" value="RIBOSOMAL PROTEIN S6 MODIFICATION PROTEIN"/>
    <property type="match status" value="1"/>
</dbReference>
<keyword evidence="4" id="KW-1185">Reference proteome</keyword>
<dbReference type="GO" id="GO:0005737">
    <property type="term" value="C:cytoplasm"/>
    <property type="evidence" value="ECO:0007669"/>
    <property type="project" value="TreeGrafter"/>
</dbReference>
<dbReference type="Gene3D" id="3.30.470.20">
    <property type="entry name" value="ATP-grasp fold, B domain"/>
    <property type="match status" value="1"/>
</dbReference>
<evidence type="ECO:0000259" key="2">
    <source>
        <dbReference type="PROSITE" id="PS50975"/>
    </source>
</evidence>
<dbReference type="Gene3D" id="3.40.50.20">
    <property type="match status" value="1"/>
</dbReference>
<proteinExistence type="predicted"/>
<dbReference type="RefSeq" id="WP_117324639.1">
    <property type="nucleotide sequence ID" value="NZ_QVTE01000001.1"/>
</dbReference>
<dbReference type="SUPFAM" id="SSF56059">
    <property type="entry name" value="Glutathione synthetase ATP-binding domain-like"/>
    <property type="match status" value="1"/>
</dbReference>